<feature type="compositionally biased region" description="Low complexity" evidence="1">
    <location>
        <begin position="97"/>
        <end position="111"/>
    </location>
</feature>
<dbReference type="Proteomes" id="UP000027195">
    <property type="component" value="Unassembled WGS sequence"/>
</dbReference>
<feature type="compositionally biased region" description="Basic and acidic residues" evidence="1">
    <location>
        <begin position="325"/>
        <end position="337"/>
    </location>
</feature>
<gene>
    <name evidence="2" type="ORF">BOTBODRAFT_177262</name>
</gene>
<organism evidence="2 3">
    <name type="scientific">Botryobasidium botryosum (strain FD-172 SS1)</name>
    <dbReference type="NCBI Taxonomy" id="930990"/>
    <lineage>
        <taxon>Eukaryota</taxon>
        <taxon>Fungi</taxon>
        <taxon>Dikarya</taxon>
        <taxon>Basidiomycota</taxon>
        <taxon>Agaricomycotina</taxon>
        <taxon>Agaricomycetes</taxon>
        <taxon>Cantharellales</taxon>
        <taxon>Botryobasidiaceae</taxon>
        <taxon>Botryobasidium</taxon>
    </lineage>
</organism>
<evidence type="ECO:0000256" key="1">
    <source>
        <dbReference type="SAM" id="MobiDB-lite"/>
    </source>
</evidence>
<protein>
    <submittedName>
        <fullName evidence="2">Uncharacterized protein</fullName>
    </submittedName>
</protein>
<dbReference type="HOGENOM" id="CLU_595783_0_0_1"/>
<dbReference type="EMBL" id="KL198058">
    <property type="protein sequence ID" value="KDQ11424.1"/>
    <property type="molecule type" value="Genomic_DNA"/>
</dbReference>
<dbReference type="InParanoid" id="A0A067M7A6"/>
<proteinExistence type="predicted"/>
<reference evidence="3" key="1">
    <citation type="journal article" date="2014" name="Proc. Natl. Acad. Sci. U.S.A.">
        <title>Extensive sampling of basidiomycete genomes demonstrates inadequacy of the white-rot/brown-rot paradigm for wood decay fungi.</title>
        <authorList>
            <person name="Riley R."/>
            <person name="Salamov A.A."/>
            <person name="Brown D.W."/>
            <person name="Nagy L.G."/>
            <person name="Floudas D."/>
            <person name="Held B.W."/>
            <person name="Levasseur A."/>
            <person name="Lombard V."/>
            <person name="Morin E."/>
            <person name="Otillar R."/>
            <person name="Lindquist E.A."/>
            <person name="Sun H."/>
            <person name="LaButti K.M."/>
            <person name="Schmutz J."/>
            <person name="Jabbour D."/>
            <person name="Luo H."/>
            <person name="Baker S.E."/>
            <person name="Pisabarro A.G."/>
            <person name="Walton J.D."/>
            <person name="Blanchette R.A."/>
            <person name="Henrissat B."/>
            <person name="Martin F."/>
            <person name="Cullen D."/>
            <person name="Hibbett D.S."/>
            <person name="Grigoriev I.V."/>
        </authorList>
    </citation>
    <scope>NUCLEOTIDE SEQUENCE [LARGE SCALE GENOMIC DNA]</scope>
    <source>
        <strain evidence="3">FD-172 SS1</strain>
    </source>
</reference>
<feature type="region of interest" description="Disordered" evidence="1">
    <location>
        <begin position="324"/>
        <end position="350"/>
    </location>
</feature>
<accession>A0A067M7A6</accession>
<feature type="region of interest" description="Disordered" evidence="1">
    <location>
        <begin position="94"/>
        <end position="139"/>
    </location>
</feature>
<feature type="compositionally biased region" description="Low complexity" evidence="1">
    <location>
        <begin position="120"/>
        <end position="137"/>
    </location>
</feature>
<evidence type="ECO:0000313" key="3">
    <source>
        <dbReference type="Proteomes" id="UP000027195"/>
    </source>
</evidence>
<keyword evidence="3" id="KW-1185">Reference proteome</keyword>
<sequence length="459" mass="50248">MPLTRRDVHFRAAYMRLQREFGVPQARPAAIVVDDSDEDEVIALESSDNESLGSSLEDSGQATLFPTAQAIARARLPLPTPPAPLRGSTLRALAQTPRAAPRGSPSPALARVPRSAPSTPHAAPPVSRAAHSASAVAPPAPTAPLNLPIKAELPPPDTARSALDVIGWEGLAFSTAPDHPAFMQPPKKRGRGITATRFDGDYQFDREVHSWQEFNDSKRRMAFNACGDSIQELLIEMDRKLGGTFLLTWFHPETAGCGATHVSSRSIKMNPEYSAFAREYYKEFDERVTKPHQAHYAQKIREAKERREGLEDFELQEFQQAAAESRARSAKERERLETPGASSSASQLPADINPSDVAAKVLPPIILEYLATRDVSATRTRHVAEIFVNQPYSRRQAALRGQQFTADEAIDLVTLWGWAHNPDSIPEELDSMAGGWVWNNVFQSGAKKTGGGKGKGRAP</sequence>
<name>A0A067M7A6_BOTB1</name>
<evidence type="ECO:0000313" key="2">
    <source>
        <dbReference type="EMBL" id="KDQ11424.1"/>
    </source>
</evidence>
<dbReference type="AlphaFoldDB" id="A0A067M7A6"/>